<keyword evidence="2" id="KW-1185">Reference proteome</keyword>
<dbReference type="AlphaFoldDB" id="A0A4Z0BAZ7"/>
<comment type="caution">
    <text evidence="1">The sequence shown here is derived from an EMBL/GenBank/DDBJ whole genome shotgun (WGS) entry which is preliminary data.</text>
</comment>
<gene>
    <name evidence="1" type="ORF">DYL61_03590</name>
</gene>
<evidence type="ECO:0000313" key="1">
    <source>
        <dbReference type="EMBL" id="TFY95368.1"/>
    </source>
</evidence>
<protein>
    <submittedName>
        <fullName evidence="1">Uncharacterized protein</fullName>
    </submittedName>
</protein>
<sequence length="59" mass="6745">MFELKLSSTVDYGYQQALSKTTKGEQAGTLGSYSFDYLALPQVHRKPRRKMRSEQDSDV</sequence>
<name>A0A4Z0BAZ7_9PSED</name>
<reference evidence="1 2" key="1">
    <citation type="journal article" date="2019" name="Syst. Appl. Microbiol.">
        <title>New species of pathogenic Pseudomonas isolated from citrus in Tunisia: Proposal of Pseudomonas kairouanensis sp. nov. and Pseudomonas nabeulensis sp. nov.</title>
        <authorList>
            <person name="Oueslati M."/>
            <person name="Mulet M."/>
            <person name="Gomila M."/>
            <person name="Berge O."/>
            <person name="Hajlaoui M.R."/>
            <person name="Lalucat J."/>
            <person name="Sadfi-Zouaoui N."/>
            <person name="Garcia-Valdes E."/>
        </authorList>
    </citation>
    <scope>NUCLEOTIDE SEQUENCE [LARGE SCALE GENOMIC DNA]</scope>
    <source>
        <strain evidence="1 2">E10B</strain>
    </source>
</reference>
<proteinExistence type="predicted"/>
<evidence type="ECO:0000313" key="2">
    <source>
        <dbReference type="Proteomes" id="UP000297734"/>
    </source>
</evidence>
<dbReference type="EMBL" id="QUZT01000004">
    <property type="protein sequence ID" value="TFY95368.1"/>
    <property type="molecule type" value="Genomic_DNA"/>
</dbReference>
<organism evidence="1 2">
    <name type="scientific">Pseudomonas nabeulensis</name>
    <dbReference type="NCBI Taxonomy" id="2293833"/>
    <lineage>
        <taxon>Bacteria</taxon>
        <taxon>Pseudomonadati</taxon>
        <taxon>Pseudomonadota</taxon>
        <taxon>Gammaproteobacteria</taxon>
        <taxon>Pseudomonadales</taxon>
        <taxon>Pseudomonadaceae</taxon>
        <taxon>Pseudomonas</taxon>
    </lineage>
</organism>
<accession>A0A4Z0BAZ7</accession>
<dbReference type="Proteomes" id="UP000297734">
    <property type="component" value="Unassembled WGS sequence"/>
</dbReference>